<dbReference type="InterPro" id="IPR051449">
    <property type="entry name" value="ABC-2_transporter_component"/>
</dbReference>
<dbReference type="Pfam" id="PF12679">
    <property type="entry name" value="ABC2_membrane_2"/>
    <property type="match status" value="1"/>
</dbReference>
<keyword evidence="2" id="KW-1003">Cell membrane</keyword>
<feature type="transmembrane region" description="Helical" evidence="6">
    <location>
        <begin position="20"/>
        <end position="39"/>
    </location>
</feature>
<accession>A0A1F6CIJ3</accession>
<sequence length="234" mass="25785">MRNTVAITQRELRSYFVSPVAWVITAFFVSIWGILFFAIVTGSREANLRPLLSNFSVTFLFVGPFLTMRLIAEEAKTGTLELLLTQPIREVELVMGKYFAAVGFLMFMLAVTLFFPVLLSVFGNPDRGPMAAGYLGILLQGMAFMAIGLIASSLTQNQIIAAAVTFVVLLLLWLADVVTLGGAAAEIARFVSISQRSQDMLRGVIDTKDVVFFIALIVGCLFVTTQIITARRWR</sequence>
<keyword evidence="5 6" id="KW-0472">Membrane</keyword>
<feature type="transmembrane region" description="Helical" evidence="6">
    <location>
        <begin position="131"/>
        <end position="153"/>
    </location>
</feature>
<gene>
    <name evidence="7" type="ORF">A3F84_28180</name>
</gene>
<feature type="transmembrane region" description="Helical" evidence="6">
    <location>
        <begin position="209"/>
        <end position="228"/>
    </location>
</feature>
<dbReference type="AlphaFoldDB" id="A0A1F6CIJ3"/>
<feature type="transmembrane region" description="Helical" evidence="6">
    <location>
        <begin position="159"/>
        <end position="188"/>
    </location>
</feature>
<evidence type="ECO:0000313" key="7">
    <source>
        <dbReference type="EMBL" id="OGG48800.1"/>
    </source>
</evidence>
<dbReference type="PANTHER" id="PTHR30294">
    <property type="entry name" value="MEMBRANE COMPONENT OF ABC TRANSPORTER YHHJ-RELATED"/>
    <property type="match status" value="1"/>
</dbReference>
<feature type="transmembrane region" description="Helical" evidence="6">
    <location>
        <begin position="98"/>
        <end position="119"/>
    </location>
</feature>
<proteinExistence type="predicted"/>
<dbReference type="PANTHER" id="PTHR30294:SF29">
    <property type="entry name" value="MULTIDRUG ABC TRANSPORTER PERMEASE YBHS-RELATED"/>
    <property type="match status" value="1"/>
</dbReference>
<dbReference type="GO" id="GO:0005886">
    <property type="term" value="C:plasma membrane"/>
    <property type="evidence" value="ECO:0007669"/>
    <property type="project" value="UniProtKB-SubCell"/>
</dbReference>
<reference evidence="7 8" key="1">
    <citation type="journal article" date="2016" name="Nat. Commun.">
        <title>Thousands of microbial genomes shed light on interconnected biogeochemical processes in an aquifer system.</title>
        <authorList>
            <person name="Anantharaman K."/>
            <person name="Brown C.T."/>
            <person name="Hug L.A."/>
            <person name="Sharon I."/>
            <person name="Castelle C.J."/>
            <person name="Probst A.J."/>
            <person name="Thomas B.C."/>
            <person name="Singh A."/>
            <person name="Wilkins M.J."/>
            <person name="Karaoz U."/>
            <person name="Brodie E.L."/>
            <person name="Williams K.H."/>
            <person name="Hubbard S.S."/>
            <person name="Banfield J.F."/>
        </authorList>
    </citation>
    <scope>NUCLEOTIDE SEQUENCE [LARGE SCALE GENOMIC DNA]</scope>
    <source>
        <strain evidence="8">RIFCSPLOWO2_12_FULL_64_10</strain>
    </source>
</reference>
<keyword evidence="3 6" id="KW-0812">Transmembrane</keyword>
<evidence type="ECO:0000256" key="6">
    <source>
        <dbReference type="SAM" id="Phobius"/>
    </source>
</evidence>
<dbReference type="EMBL" id="MFKF01000243">
    <property type="protein sequence ID" value="OGG48800.1"/>
    <property type="molecule type" value="Genomic_DNA"/>
</dbReference>
<comment type="caution">
    <text evidence="7">The sequence shown here is derived from an EMBL/GenBank/DDBJ whole genome shotgun (WGS) entry which is preliminary data.</text>
</comment>
<dbReference type="Proteomes" id="UP000178606">
    <property type="component" value="Unassembled WGS sequence"/>
</dbReference>
<evidence type="ECO:0000256" key="3">
    <source>
        <dbReference type="ARBA" id="ARBA00022692"/>
    </source>
</evidence>
<keyword evidence="4 6" id="KW-1133">Transmembrane helix</keyword>
<evidence type="ECO:0000256" key="4">
    <source>
        <dbReference type="ARBA" id="ARBA00022989"/>
    </source>
</evidence>
<evidence type="ECO:0000256" key="2">
    <source>
        <dbReference type="ARBA" id="ARBA00022475"/>
    </source>
</evidence>
<evidence type="ECO:0000313" key="8">
    <source>
        <dbReference type="Proteomes" id="UP000178606"/>
    </source>
</evidence>
<organism evidence="7 8">
    <name type="scientific">Handelsmanbacteria sp. (strain RIFCSPLOWO2_12_FULL_64_10)</name>
    <dbReference type="NCBI Taxonomy" id="1817868"/>
    <lineage>
        <taxon>Bacteria</taxon>
        <taxon>Candidatus Handelsmaniibacteriota</taxon>
    </lineage>
</organism>
<evidence type="ECO:0000256" key="5">
    <source>
        <dbReference type="ARBA" id="ARBA00023136"/>
    </source>
</evidence>
<comment type="subcellular location">
    <subcellularLocation>
        <location evidence="1">Cell membrane</location>
        <topology evidence="1">Multi-pass membrane protein</topology>
    </subcellularLocation>
</comment>
<name>A0A1F6CIJ3_HANXR</name>
<evidence type="ECO:0000256" key="1">
    <source>
        <dbReference type="ARBA" id="ARBA00004651"/>
    </source>
</evidence>
<protein>
    <submittedName>
        <fullName evidence="7">Uncharacterized protein</fullName>
    </submittedName>
</protein>
<feature type="transmembrane region" description="Helical" evidence="6">
    <location>
        <begin position="51"/>
        <end position="72"/>
    </location>
</feature>